<protein>
    <submittedName>
        <fullName evidence="3">Long-chain fatty acid--CoA ligase</fullName>
    </submittedName>
</protein>
<dbReference type="PANTHER" id="PTHR43767">
    <property type="entry name" value="LONG-CHAIN-FATTY-ACID--COA LIGASE"/>
    <property type="match status" value="1"/>
</dbReference>
<accession>A0A956LZ74</accession>
<evidence type="ECO:0000259" key="2">
    <source>
        <dbReference type="Pfam" id="PF13193"/>
    </source>
</evidence>
<sequence>RIPAERFSGDDPRGRTAPLMERPWLRHYPAGVPADVALREVTLADLFVETARAHAERDALYFLNRSTSFGDLARDVDALAASLSQLGVAPRSRVAIQMPNLPQTVIAFLAVLRLGAVPVMTNPLYTPREIEHQWNDAGCCAAVVMDYLFEQKLASLRDRLPIEHFVIAQIPDYLRFPLRQLARLKLRRADPPLIAGLPPGSGIHVFTDLVARGGSPPPVALDLDAPALIQYTGGTTGVAKGAVLTQRNLTANVQQLAAWFPALRAGEDVFLAALPFFHIFGITAVLGLACHTGCAMALVPDPRDTASVVEALEKRRVTLMLAVPAMYGAILRRAKDRARNLRSIKYAVSGSAPLPATVQAEFHELTGATVVEGYGLTETSPVTHCNPIGGVVKNGTIGVPIPNTEVRLVDPEDVTRDADPGQPGEIVVRGPQVMQGYWNRPEESAASLIGDGWLRTGDLGSMDADGYFRIVGRQKDMIKASGFNVYPDEVDHVLSDHPAVAESCTIGIPDEHRGETVKSFVVRAPGSPVTAEELLAHCREHLAAYKVPREIEFREDLPRSAALKLLRRQLRAEELARRGAGASDGSQPGGDS</sequence>
<evidence type="ECO:0000313" key="3">
    <source>
        <dbReference type="EMBL" id="MCA9728161.1"/>
    </source>
</evidence>
<feature type="domain" description="AMP-dependent synthetase/ligase" evidence="1">
    <location>
        <begin position="48"/>
        <end position="438"/>
    </location>
</feature>
<keyword evidence="3" id="KW-0436">Ligase</keyword>
<dbReference type="CDD" id="cd05936">
    <property type="entry name" value="FC-FACS_FadD_like"/>
    <property type="match status" value="1"/>
</dbReference>
<dbReference type="PROSITE" id="PS00455">
    <property type="entry name" value="AMP_BINDING"/>
    <property type="match status" value="1"/>
</dbReference>
<dbReference type="PANTHER" id="PTHR43767:SF12">
    <property type="entry name" value="AMP-DEPENDENT SYNTHETASE AND LIGASE"/>
    <property type="match status" value="1"/>
</dbReference>
<dbReference type="Gene3D" id="3.30.300.30">
    <property type="match status" value="1"/>
</dbReference>
<comment type="caution">
    <text evidence="3">The sequence shown here is derived from an EMBL/GenBank/DDBJ whole genome shotgun (WGS) entry which is preliminary data.</text>
</comment>
<dbReference type="InterPro" id="IPR020845">
    <property type="entry name" value="AMP-binding_CS"/>
</dbReference>
<dbReference type="Pfam" id="PF00501">
    <property type="entry name" value="AMP-binding"/>
    <property type="match status" value="1"/>
</dbReference>
<name>A0A956LZ74_UNCEI</name>
<gene>
    <name evidence="3" type="ORF">KC729_10790</name>
</gene>
<dbReference type="SUPFAM" id="SSF56801">
    <property type="entry name" value="Acetyl-CoA synthetase-like"/>
    <property type="match status" value="1"/>
</dbReference>
<dbReference type="EMBL" id="JAGQHR010000313">
    <property type="protein sequence ID" value="MCA9728161.1"/>
    <property type="molecule type" value="Genomic_DNA"/>
</dbReference>
<dbReference type="InterPro" id="IPR000873">
    <property type="entry name" value="AMP-dep_synth/lig_dom"/>
</dbReference>
<dbReference type="Proteomes" id="UP000697710">
    <property type="component" value="Unassembled WGS sequence"/>
</dbReference>
<organism evidence="3 4">
    <name type="scientific">Eiseniibacteriota bacterium</name>
    <dbReference type="NCBI Taxonomy" id="2212470"/>
    <lineage>
        <taxon>Bacteria</taxon>
        <taxon>Candidatus Eiseniibacteriota</taxon>
    </lineage>
</organism>
<dbReference type="Gene3D" id="3.40.50.12780">
    <property type="entry name" value="N-terminal domain of ligase-like"/>
    <property type="match status" value="1"/>
</dbReference>
<proteinExistence type="predicted"/>
<dbReference type="AlphaFoldDB" id="A0A956LZ74"/>
<dbReference type="Pfam" id="PF13193">
    <property type="entry name" value="AMP-binding_C"/>
    <property type="match status" value="1"/>
</dbReference>
<dbReference type="InterPro" id="IPR025110">
    <property type="entry name" value="AMP-bd_C"/>
</dbReference>
<dbReference type="InterPro" id="IPR045851">
    <property type="entry name" value="AMP-bd_C_sf"/>
</dbReference>
<dbReference type="InterPro" id="IPR042099">
    <property type="entry name" value="ANL_N_sf"/>
</dbReference>
<dbReference type="InterPro" id="IPR050237">
    <property type="entry name" value="ATP-dep_AMP-bd_enzyme"/>
</dbReference>
<dbReference type="GO" id="GO:0016877">
    <property type="term" value="F:ligase activity, forming carbon-sulfur bonds"/>
    <property type="evidence" value="ECO:0007669"/>
    <property type="project" value="UniProtKB-ARBA"/>
</dbReference>
<reference evidence="3" key="1">
    <citation type="submission" date="2020-04" db="EMBL/GenBank/DDBJ databases">
        <authorList>
            <person name="Zhang T."/>
        </authorList>
    </citation>
    <scope>NUCLEOTIDE SEQUENCE</scope>
    <source>
        <strain evidence="3">HKST-UBA01</strain>
    </source>
</reference>
<feature type="non-terminal residue" evidence="3">
    <location>
        <position position="1"/>
    </location>
</feature>
<evidence type="ECO:0000313" key="4">
    <source>
        <dbReference type="Proteomes" id="UP000697710"/>
    </source>
</evidence>
<reference evidence="3" key="2">
    <citation type="journal article" date="2021" name="Microbiome">
        <title>Successional dynamics and alternative stable states in a saline activated sludge microbial community over 9 years.</title>
        <authorList>
            <person name="Wang Y."/>
            <person name="Ye J."/>
            <person name="Ju F."/>
            <person name="Liu L."/>
            <person name="Boyd J.A."/>
            <person name="Deng Y."/>
            <person name="Parks D.H."/>
            <person name="Jiang X."/>
            <person name="Yin X."/>
            <person name="Woodcroft B.J."/>
            <person name="Tyson G.W."/>
            <person name="Hugenholtz P."/>
            <person name="Polz M.F."/>
            <person name="Zhang T."/>
        </authorList>
    </citation>
    <scope>NUCLEOTIDE SEQUENCE</scope>
    <source>
        <strain evidence="3">HKST-UBA01</strain>
    </source>
</reference>
<evidence type="ECO:0000259" key="1">
    <source>
        <dbReference type="Pfam" id="PF00501"/>
    </source>
</evidence>
<feature type="domain" description="AMP-binding enzyme C-terminal" evidence="2">
    <location>
        <begin position="489"/>
        <end position="561"/>
    </location>
</feature>